<evidence type="ECO:0000313" key="2">
    <source>
        <dbReference type="EMBL" id="RXW13534.1"/>
    </source>
</evidence>
<dbReference type="Proteomes" id="UP000290288">
    <property type="component" value="Unassembled WGS sequence"/>
</dbReference>
<comment type="caution">
    <text evidence="2">The sequence shown here is derived from an EMBL/GenBank/DDBJ whole genome shotgun (WGS) entry which is preliminary data.</text>
</comment>
<evidence type="ECO:0008006" key="4">
    <source>
        <dbReference type="Google" id="ProtNLM"/>
    </source>
</evidence>
<organism evidence="2 3">
    <name type="scientific">Candolleomyces aberdarensis</name>
    <dbReference type="NCBI Taxonomy" id="2316362"/>
    <lineage>
        <taxon>Eukaryota</taxon>
        <taxon>Fungi</taxon>
        <taxon>Dikarya</taxon>
        <taxon>Basidiomycota</taxon>
        <taxon>Agaricomycotina</taxon>
        <taxon>Agaricomycetes</taxon>
        <taxon>Agaricomycetidae</taxon>
        <taxon>Agaricales</taxon>
        <taxon>Agaricineae</taxon>
        <taxon>Psathyrellaceae</taxon>
        <taxon>Candolleomyces</taxon>
    </lineage>
</organism>
<reference evidence="2 3" key="1">
    <citation type="submission" date="2019-01" db="EMBL/GenBank/DDBJ databases">
        <title>Draft genome sequence of Psathyrella aberdarensis IHI B618.</title>
        <authorList>
            <person name="Buettner E."/>
            <person name="Kellner H."/>
        </authorList>
    </citation>
    <scope>NUCLEOTIDE SEQUENCE [LARGE SCALE GENOMIC DNA]</scope>
    <source>
        <strain evidence="2 3">IHI B618</strain>
    </source>
</reference>
<accession>A0A4Q2D5A7</accession>
<proteinExistence type="predicted"/>
<evidence type="ECO:0000256" key="1">
    <source>
        <dbReference type="SAM" id="MobiDB-lite"/>
    </source>
</evidence>
<protein>
    <recommendedName>
        <fullName evidence="4">F-box domain-containing protein</fullName>
    </recommendedName>
</protein>
<dbReference type="AlphaFoldDB" id="A0A4Q2D5A7"/>
<keyword evidence="3" id="KW-1185">Reference proteome</keyword>
<evidence type="ECO:0000313" key="3">
    <source>
        <dbReference type="Proteomes" id="UP000290288"/>
    </source>
</evidence>
<name>A0A4Q2D5A7_9AGAR</name>
<sequence length="316" mass="36113">MADELTRRRQGMFSNPHIANMVRKIRIVLTRRDAQKVFPPFTQCLSACTNLHTLHIAFAPVVKFRGLFKRALTVGSSASDRRYLQFPSIQTIILPTTAYYFLRCCPNAREIVCLGNFEYGKQVIAAIRAACPKVEVLTGVQLEGPNVKNEKMSEEEKDADGILIMKKLVKAAPKLRELRFLTPFSDSQLIWLSNLKQLRLVELITSNPDKENVEEHMSSMFKILNDELGWSICVPTGDTVDSLVVADSETRKRTLVVSYKPKFVPWWKRSRRSDESDVEPELWTRAFTLYSTAAAQQPESRKRKARSRNCKEKSLS</sequence>
<feature type="region of interest" description="Disordered" evidence="1">
    <location>
        <begin position="294"/>
        <end position="316"/>
    </location>
</feature>
<dbReference type="EMBL" id="SDEE01000889">
    <property type="protein sequence ID" value="RXW13534.1"/>
    <property type="molecule type" value="Genomic_DNA"/>
</dbReference>
<gene>
    <name evidence="2" type="ORF">EST38_g12326</name>
</gene>
<dbReference type="OrthoDB" id="3251070at2759"/>